<dbReference type="AlphaFoldDB" id="A0A2K9PM15"/>
<dbReference type="OrthoDB" id="758464at2"/>
<sequence length="234" mass="28549">MRWIIVYFILIFSNTVSAKEWKSLRVYQKETQREKLLPSDWLKRDRIKNTLVWQEANVFNLKNNLSREYKNISQRRDFYKWFFYELNKKGHDVVWVQMAYFISKKMHLMEIFPYSIFSKKEVKTYARQGSELVFNNAFEELQKLYNSKLVLKTDKATVWDRAILKKEQYEWIDRIYKTMNAKSLKTLKRIAKGKCLYGLFLPRAIRFKGDLSKAETRYKYAIEVLKPYCKNRYK</sequence>
<evidence type="ECO:0000313" key="1">
    <source>
        <dbReference type="EMBL" id="AUP78076.1"/>
    </source>
</evidence>
<proteinExistence type="predicted"/>
<dbReference type="EMBL" id="CP025791">
    <property type="protein sequence ID" value="AUP78076.1"/>
    <property type="molecule type" value="Genomic_DNA"/>
</dbReference>
<dbReference type="Proteomes" id="UP000235826">
    <property type="component" value="Chromosome"/>
</dbReference>
<dbReference type="RefSeq" id="WP_102754734.1">
    <property type="nucleotide sequence ID" value="NZ_CP025791.1"/>
</dbReference>
<keyword evidence="2" id="KW-1185">Reference proteome</keyword>
<accession>A0A2K9PM15</accession>
<dbReference type="KEGG" id="fek:C1H87_04845"/>
<gene>
    <name evidence="1" type="ORF">C1H87_04845</name>
</gene>
<protein>
    <submittedName>
        <fullName evidence="1">Insecticidal toxin complex protein</fullName>
    </submittedName>
</protein>
<organism evidence="1 2">
    <name type="scientific">Flavivirga eckloniae</name>
    <dbReference type="NCBI Taxonomy" id="1803846"/>
    <lineage>
        <taxon>Bacteria</taxon>
        <taxon>Pseudomonadati</taxon>
        <taxon>Bacteroidota</taxon>
        <taxon>Flavobacteriia</taxon>
        <taxon>Flavobacteriales</taxon>
        <taxon>Flavobacteriaceae</taxon>
        <taxon>Flavivirga</taxon>
    </lineage>
</organism>
<reference evidence="1 2" key="1">
    <citation type="submission" date="2018-01" db="EMBL/GenBank/DDBJ databases">
        <title>Complete genome sequence of Flavivirga eckloniae ECD14 isolated from seaweed Ecklonia cava.</title>
        <authorList>
            <person name="Lee J.H."/>
            <person name="Baik K.S."/>
            <person name="Seong C.N."/>
        </authorList>
    </citation>
    <scope>NUCLEOTIDE SEQUENCE [LARGE SCALE GENOMIC DNA]</scope>
    <source>
        <strain evidence="1 2">ECD14</strain>
    </source>
</reference>
<evidence type="ECO:0000313" key="2">
    <source>
        <dbReference type="Proteomes" id="UP000235826"/>
    </source>
</evidence>
<name>A0A2K9PM15_9FLAO</name>